<evidence type="ECO:0000256" key="11">
    <source>
        <dbReference type="SAM" id="Phobius"/>
    </source>
</evidence>
<dbReference type="Pfam" id="PF02364">
    <property type="entry name" value="Glucan_synthase"/>
    <property type="match status" value="1"/>
</dbReference>
<proteinExistence type="inferred from homology"/>
<dbReference type="OrthoDB" id="1880850at2759"/>
<dbReference type="EC" id="2.4.1.34" evidence="3"/>
<evidence type="ECO:0000256" key="10">
    <source>
        <dbReference type="SAM" id="MobiDB-lite"/>
    </source>
</evidence>
<feature type="transmembrane region" description="Helical" evidence="11">
    <location>
        <begin position="1766"/>
        <end position="1785"/>
    </location>
</feature>
<feature type="transmembrane region" description="Helical" evidence="11">
    <location>
        <begin position="1819"/>
        <end position="1843"/>
    </location>
</feature>
<feature type="transmembrane region" description="Helical" evidence="11">
    <location>
        <begin position="1380"/>
        <end position="1397"/>
    </location>
</feature>
<sequence>MAGDHHRSKNNLINDDNDAEKIEIEEHKLAKNQPSSSSSANNNVIYNTSVPLEPLSSEVIQRHYHQFPLPPQHQFVQYEGSEGDWADSSSSTHSELPRYLYNNHQKPSTDIDLLNNLHDDIHNSGRYLHCAPSTESLVALLKSKRAKAPRGVTATPTPSIPGSGLQSPNAFLSNNDLSAETLVNQLHVLYPAWTDVKNLPSYQNIQDIFIDLKNAFGFQYDSMLNMLDHLMVMLDSRASRMTPAMALLTLHADYIGGPNANYRKWYFAAQLNLDDAVGDKNVAIHVAEEDGPQPHTLTEAEDNWRFKMENMTDNERIQQLALWLMIWGESSVIRFCPEVLCFIFKLADDASKNRLSFINQHVAAEGEFLDKIIKPLYDFVKDQVYRKDKNSNFVRRDRDHASVIGYDDVNQFFWYPETISKLQLQDKTKFITIAAHLRYDALQNMNWKKAFQKTFKEKRSWMHLAVNFTRIWIIHIVSFWYFIAANSDILYLNHNKKISENETSVKISMAALGGAVATLLVILGSFVEYMYVPMNFQKAGILSRRMFLLFCVLIINAGPSVYCIKINRTGKLSMGVSLIQLLISMITSIFFAIIPQSRLFVRRNSDRKKTPANQTFTASFPHLKRADRLISIGLWSCVFGCKLLESYFFIALSFKDPLKAIANMEVLHCKDAITGSLLCSYMPSISLVLMLLMELVLFFLDTYLWYVIWNTLFSVARSFYLGISIWSPWRNTFSRLPKRIYAKILAASALDLQLQPKILCSQVWNALVISMFREHLLSADHVSKLLYRQIPGVGNTKTTLKAPTFFVSQEDVAFKTEYYPQKSEASRRMQFFAQSLTTPMPESLPIPNMPTFTVMTPHYGEKIILSLREIIREEDKNSRITLLEYLKQLHPFEWENFVKDTKVLADEESQELNEPTESISGKSKSSTIVADEKTERQHKIDDLPFYCVGFKSAAPEYTLRTRIWASLRSQTLFRTITGFMNYQKAIKLLYRVETPELSSIQGDTMSSHTTSDSVADAELEQMARRKFRFVVAMQRYTSFSTEEKESVEYMIKAYPDLSIAYLEQEKVQGEESNYYSVLIDGHCDIKPDGSRAPKFRVRLPGNPILGDGKSDNQNTALIYYRGEYLQLIDANQDNYLEECLKIRNVLGEFEEMQTTENSPYSNDKVGRSPVAIVGAREYIFSENVGVLGDIAAGKEQTFGTLTQRIMATIGGRLHYGHPDFLNAIFMTTRGGVSKAQKGLHLNEDIYAGMNAFERGGRIKHVEYFQCGKGRDLGFGSVLNFVTKIGTGMGEQMLSREYYYLGTQLPLDRFLTFFYAHPGFHINNIFIMLSVHMFMFVLLFVSATSVPLIICEFDINAGPDAALKPDGCYNIQPIFEWLKRVVISIFSIIFVAFLPLFLQELTERGFFRAVSRLCKHMLSFSPLFEIFVTQTYANSILNNLSFGGARYIGTGRGFATARLPFSVLYSRFADTSMYSGARLAIILFFGSLVLWIPHLAYFWFTVLALILSPFLFNPHQFSLTDFLVDYREYIRWLSRGNGATHLNSWIEFCRFTRMRTTGVKKKQLDPQKPVQQQSRARFGVILFSEIILPLILAILSVTAYLFIRSFDPNDSSKPYKGPSALLRVGIIAMGPILLNAGALAMLFVFSLLGGCLANLCCGVKFGATVAAVAHGWAVFSFILFFEIFYFLENWNFIHVLLGMIAVGSVQRFIFKLMTVLLLTREFHDDQSNQGWWTGRWYGRGLGWYVLTQPLREFVCKTIEMSLFATDFIMGHFILFFLFIICLIPGIDKWHSLMLFWLKPSEQIQQHIYSSSQRSKRRRTAVFYGFLLLLLFIAFAGLLIAPAIIGPKLKFKISLPI</sequence>
<feature type="transmembrane region" description="Helical" evidence="11">
    <location>
        <begin position="706"/>
        <end position="729"/>
    </location>
</feature>
<organism evidence="13 14">
    <name type="scientific">Mucor plumbeus</name>
    <dbReference type="NCBI Taxonomy" id="97098"/>
    <lineage>
        <taxon>Eukaryota</taxon>
        <taxon>Fungi</taxon>
        <taxon>Fungi incertae sedis</taxon>
        <taxon>Mucoromycota</taxon>
        <taxon>Mucoromycotina</taxon>
        <taxon>Mucoromycetes</taxon>
        <taxon>Mucorales</taxon>
        <taxon>Mucorineae</taxon>
        <taxon>Mucoraceae</taxon>
        <taxon>Mucor</taxon>
    </lineage>
</organism>
<keyword evidence="7 11" id="KW-1133">Transmembrane helix</keyword>
<evidence type="ECO:0000256" key="2">
    <source>
        <dbReference type="ARBA" id="ARBA00009040"/>
    </source>
</evidence>
<feature type="region of interest" description="Disordered" evidence="10">
    <location>
        <begin position="908"/>
        <end position="935"/>
    </location>
</feature>
<comment type="subcellular location">
    <subcellularLocation>
        <location evidence="1">Membrane</location>
        <topology evidence="1">Multi-pass membrane protein</topology>
    </subcellularLocation>
</comment>
<protein>
    <recommendedName>
        <fullName evidence="3">1,3-beta-glucan synthase</fullName>
        <ecNumber evidence="3">2.4.1.34</ecNumber>
    </recommendedName>
</protein>
<feature type="region of interest" description="Disordered" evidence="10">
    <location>
        <begin position="1"/>
        <end position="20"/>
    </location>
</feature>
<feature type="transmembrane region" description="Helical" evidence="11">
    <location>
        <begin position="461"/>
        <end position="484"/>
    </location>
</feature>
<evidence type="ECO:0000256" key="4">
    <source>
        <dbReference type="ARBA" id="ARBA00022676"/>
    </source>
</evidence>
<feature type="transmembrane region" description="Helical" evidence="11">
    <location>
        <begin position="1324"/>
        <end position="1349"/>
    </location>
</feature>
<comment type="caution">
    <text evidence="13">The sequence shown here is derived from an EMBL/GenBank/DDBJ whole genome shotgun (WGS) entry which is preliminary data.</text>
</comment>
<dbReference type="InterPro" id="IPR056261">
    <property type="entry name" value="FKS1-like_dom2"/>
</dbReference>
<evidence type="ECO:0000256" key="1">
    <source>
        <dbReference type="ARBA" id="ARBA00004141"/>
    </source>
</evidence>
<dbReference type="Proteomes" id="UP000650833">
    <property type="component" value="Unassembled WGS sequence"/>
</dbReference>
<comment type="catalytic activity">
    <reaction evidence="9">
        <text>[(1-&gt;3)-beta-D-glucosyl](n) + UDP-alpha-D-glucose = [(1-&gt;3)-beta-D-glucosyl](n+1) + UDP + H(+)</text>
        <dbReference type="Rhea" id="RHEA:21476"/>
        <dbReference type="Rhea" id="RHEA-COMP:11146"/>
        <dbReference type="Rhea" id="RHEA-COMP:14303"/>
        <dbReference type="ChEBI" id="CHEBI:15378"/>
        <dbReference type="ChEBI" id="CHEBI:37671"/>
        <dbReference type="ChEBI" id="CHEBI:58223"/>
        <dbReference type="ChEBI" id="CHEBI:58885"/>
        <dbReference type="EC" id="2.4.1.34"/>
    </reaction>
</comment>
<evidence type="ECO:0000313" key="14">
    <source>
        <dbReference type="Proteomes" id="UP000650833"/>
    </source>
</evidence>
<dbReference type="Pfam" id="PF23605">
    <property type="entry name" value="FKS1_dom2"/>
    <property type="match status" value="1"/>
</dbReference>
<feature type="domain" description="1,3-beta-glucan synthase component FKS1-like" evidence="12">
    <location>
        <begin position="314"/>
        <end position="427"/>
    </location>
</feature>
<feature type="transmembrane region" description="Helical" evidence="11">
    <location>
        <begin position="675"/>
        <end position="700"/>
    </location>
</feature>
<evidence type="ECO:0000256" key="7">
    <source>
        <dbReference type="ARBA" id="ARBA00022989"/>
    </source>
</evidence>
<evidence type="ECO:0000259" key="12">
    <source>
        <dbReference type="SMART" id="SM01205"/>
    </source>
</evidence>
<feature type="transmembrane region" description="Helical" evidence="11">
    <location>
        <begin position="1691"/>
        <end position="1709"/>
    </location>
</feature>
<feature type="compositionally biased region" description="Polar residues" evidence="10">
    <location>
        <begin position="912"/>
        <end position="928"/>
    </location>
</feature>
<dbReference type="EMBL" id="JAEPRC010000143">
    <property type="protein sequence ID" value="KAG2206677.1"/>
    <property type="molecule type" value="Genomic_DNA"/>
</dbReference>
<evidence type="ECO:0000256" key="5">
    <source>
        <dbReference type="ARBA" id="ARBA00022679"/>
    </source>
</evidence>
<evidence type="ECO:0000256" key="8">
    <source>
        <dbReference type="ARBA" id="ARBA00023136"/>
    </source>
</evidence>
<reference evidence="13" key="1">
    <citation type="submission" date="2020-12" db="EMBL/GenBank/DDBJ databases">
        <title>Metabolic potential, ecology and presence of endohyphal bacteria is reflected in genomic diversity of Mucoromycotina.</title>
        <authorList>
            <person name="Muszewska A."/>
            <person name="Okrasinska A."/>
            <person name="Steczkiewicz K."/>
            <person name="Drgas O."/>
            <person name="Orlowska M."/>
            <person name="Perlinska-Lenart U."/>
            <person name="Aleksandrzak-Piekarczyk T."/>
            <person name="Szatraj K."/>
            <person name="Zielenkiewicz U."/>
            <person name="Pilsyk S."/>
            <person name="Malc E."/>
            <person name="Mieczkowski P."/>
            <person name="Kruszewska J.S."/>
            <person name="Biernat P."/>
            <person name="Pawlowska J."/>
        </authorList>
    </citation>
    <scope>NUCLEOTIDE SEQUENCE</scope>
    <source>
        <strain evidence="13">CBS 226.32</strain>
    </source>
</reference>
<evidence type="ECO:0000256" key="6">
    <source>
        <dbReference type="ARBA" id="ARBA00022692"/>
    </source>
</evidence>
<dbReference type="GO" id="GO:0051278">
    <property type="term" value="P:fungal-type cell wall polysaccharide biosynthetic process"/>
    <property type="evidence" value="ECO:0007669"/>
    <property type="project" value="TreeGrafter"/>
</dbReference>
<feature type="transmembrane region" description="Helical" evidence="11">
    <location>
        <begin position="505"/>
        <end position="526"/>
    </location>
</feature>
<evidence type="ECO:0000256" key="9">
    <source>
        <dbReference type="ARBA" id="ARBA00047777"/>
    </source>
</evidence>
<dbReference type="PANTHER" id="PTHR12741:SF48">
    <property type="entry name" value="1,3-BETA-GLUCAN SYNTHASE COMPONENT FKS1-RELATED"/>
    <property type="match status" value="1"/>
</dbReference>
<keyword evidence="14" id="KW-1185">Reference proteome</keyword>
<keyword evidence="5" id="KW-0808">Transferase</keyword>
<dbReference type="GO" id="GO:0000148">
    <property type="term" value="C:1,3-beta-D-glucan synthase complex"/>
    <property type="evidence" value="ECO:0007669"/>
    <property type="project" value="InterPro"/>
</dbReference>
<feature type="transmembrane region" description="Helical" evidence="11">
    <location>
        <begin position="1577"/>
        <end position="1602"/>
    </location>
</feature>
<feature type="transmembrane region" description="Helical" evidence="11">
    <location>
        <begin position="1622"/>
        <end position="1648"/>
    </location>
</feature>
<comment type="similarity">
    <text evidence="2">Belongs to the glycosyltransferase 48 family.</text>
</comment>
<evidence type="ECO:0000256" key="3">
    <source>
        <dbReference type="ARBA" id="ARBA00012589"/>
    </source>
</evidence>
<dbReference type="SMART" id="SM01205">
    <property type="entry name" value="FKS1_dom1"/>
    <property type="match status" value="1"/>
</dbReference>
<feature type="transmembrane region" description="Helical" evidence="11">
    <location>
        <begin position="576"/>
        <end position="594"/>
    </location>
</feature>
<dbReference type="InterPro" id="IPR026899">
    <property type="entry name" value="FKS1-like_dom1"/>
</dbReference>
<dbReference type="GO" id="GO:0003843">
    <property type="term" value="F:1,3-beta-D-glucan synthase activity"/>
    <property type="evidence" value="ECO:0007669"/>
    <property type="project" value="UniProtKB-EC"/>
</dbReference>
<feature type="transmembrane region" description="Helical" evidence="11">
    <location>
        <begin position="629"/>
        <end position="654"/>
    </location>
</feature>
<dbReference type="PANTHER" id="PTHR12741">
    <property type="entry name" value="LYST-INTERACTING PROTEIN LIP5 DOPAMINE RESPONSIVE PROTEIN DRG-1"/>
    <property type="match status" value="1"/>
</dbReference>
<dbReference type="GO" id="GO:0006075">
    <property type="term" value="P:(1-&gt;3)-beta-D-glucan biosynthetic process"/>
    <property type="evidence" value="ECO:0007669"/>
    <property type="project" value="InterPro"/>
</dbReference>
<keyword evidence="4" id="KW-0328">Glycosyltransferase</keyword>
<keyword evidence="6 11" id="KW-0812">Transmembrane</keyword>
<dbReference type="Pfam" id="PF14288">
    <property type="entry name" value="FKS1_dom1"/>
    <property type="match status" value="1"/>
</dbReference>
<dbReference type="InterPro" id="IPR003440">
    <property type="entry name" value="Glyco_trans_48_dom"/>
</dbReference>
<feature type="transmembrane region" description="Helical" evidence="11">
    <location>
        <begin position="1660"/>
        <end position="1685"/>
    </location>
</feature>
<evidence type="ECO:0000313" key="13">
    <source>
        <dbReference type="EMBL" id="KAG2206677.1"/>
    </source>
</evidence>
<dbReference type="GO" id="GO:0005886">
    <property type="term" value="C:plasma membrane"/>
    <property type="evidence" value="ECO:0007669"/>
    <property type="project" value="TreeGrafter"/>
</dbReference>
<gene>
    <name evidence="13" type="ORF">INT46_000221</name>
</gene>
<keyword evidence="8 11" id="KW-0472">Membrane</keyword>
<feature type="transmembrane region" description="Helical" evidence="11">
    <location>
        <begin position="546"/>
        <end position="564"/>
    </location>
</feature>
<name>A0A8H7V5X7_9FUNG</name>
<accession>A0A8H7V5X7</accession>